<dbReference type="Proteomes" id="UP000735874">
    <property type="component" value="Unassembled WGS sequence"/>
</dbReference>
<evidence type="ECO:0000313" key="3">
    <source>
        <dbReference type="EMBL" id="KAG2972232.1"/>
    </source>
</evidence>
<sequence>MHASDEEDAQARRAQTSLMLLWSRITELENLQQKFGNMKDLLGELVELHQDIVARVSEDMSEAVATTMKVAQLRQLVDTPIAKILSNAIRGNM</sequence>
<dbReference type="EMBL" id="JAENGZ010000194">
    <property type="protein sequence ID" value="KAG6965792.1"/>
    <property type="molecule type" value="Genomic_DNA"/>
</dbReference>
<organism evidence="6 7">
    <name type="scientific">Phytophthora cactorum</name>
    <dbReference type="NCBI Taxonomy" id="29920"/>
    <lineage>
        <taxon>Eukaryota</taxon>
        <taxon>Sar</taxon>
        <taxon>Stramenopiles</taxon>
        <taxon>Oomycota</taxon>
        <taxon>Peronosporomycetes</taxon>
        <taxon>Peronosporales</taxon>
        <taxon>Peronosporaceae</taxon>
        <taxon>Phytophthora</taxon>
    </lineage>
</organism>
<dbReference type="Proteomes" id="UP000736787">
    <property type="component" value="Unassembled WGS sequence"/>
</dbReference>
<protein>
    <submittedName>
        <fullName evidence="6">Uncharacterized protein</fullName>
    </submittedName>
</protein>
<reference evidence="5" key="3">
    <citation type="submission" date="2021-01" db="EMBL/GenBank/DDBJ databases">
        <title>Phytophthora aleatoria, a newly-described species from Pinus radiata is distinct from Phytophthora cactorum isolates based on comparative genomics.</title>
        <authorList>
            <person name="Mcdougal R."/>
            <person name="Panda P."/>
            <person name="Williams N."/>
            <person name="Studholme D.J."/>
        </authorList>
    </citation>
    <scope>NUCLEOTIDE SEQUENCE</scope>
    <source>
        <strain evidence="5">NZFS 3830</strain>
    </source>
</reference>
<dbReference type="EMBL" id="RCML01000627">
    <property type="protein sequence ID" value="KAG2972232.1"/>
    <property type="molecule type" value="Genomic_DNA"/>
</dbReference>
<evidence type="ECO:0000313" key="5">
    <source>
        <dbReference type="EMBL" id="KAG6965792.1"/>
    </source>
</evidence>
<evidence type="ECO:0000313" key="6">
    <source>
        <dbReference type="EMBL" id="RAW32359.1"/>
    </source>
</evidence>
<evidence type="ECO:0000313" key="1">
    <source>
        <dbReference type="EMBL" id="KAG2859093.1"/>
    </source>
</evidence>
<dbReference type="VEuPathDB" id="FungiDB:PC110_g11297"/>
<evidence type="ECO:0000313" key="2">
    <source>
        <dbReference type="EMBL" id="KAG2943193.1"/>
    </source>
</evidence>
<dbReference type="EMBL" id="RCMK01000219">
    <property type="protein sequence ID" value="KAG2943193.1"/>
    <property type="molecule type" value="Genomic_DNA"/>
</dbReference>
<reference evidence="6 7" key="1">
    <citation type="submission" date="2018-01" db="EMBL/GenBank/DDBJ databases">
        <title>Draft genome of the strawberry crown rot pathogen Phytophthora cactorum.</title>
        <authorList>
            <person name="Armitage A.D."/>
            <person name="Lysoe E."/>
            <person name="Nellist C.F."/>
            <person name="Harrison R.J."/>
            <person name="Brurberg M.B."/>
        </authorList>
    </citation>
    <scope>NUCLEOTIDE SEQUENCE [LARGE SCALE GENOMIC DNA]</scope>
    <source>
        <strain evidence="6 7">10300</strain>
    </source>
</reference>
<dbReference type="Proteomes" id="UP000688947">
    <property type="component" value="Unassembled WGS sequence"/>
</dbReference>
<reference evidence="1" key="2">
    <citation type="submission" date="2018-10" db="EMBL/GenBank/DDBJ databases">
        <title>Effector identification in a new, highly contiguous assembly of the strawberry crown rot pathogen Phytophthora cactorum.</title>
        <authorList>
            <person name="Armitage A.D."/>
            <person name="Nellist C.F."/>
            <person name="Bates H."/>
            <person name="Vickerstaff R.J."/>
            <person name="Harrison R.J."/>
        </authorList>
    </citation>
    <scope>NUCLEOTIDE SEQUENCE</scope>
    <source>
        <strain evidence="1">15-7</strain>
        <strain evidence="2">4040</strain>
        <strain evidence="3">P415</strain>
        <strain evidence="4">P421</strain>
    </source>
</reference>
<comment type="caution">
    <text evidence="6">The sequence shown here is derived from an EMBL/GenBank/DDBJ whole genome shotgun (WGS) entry which is preliminary data.</text>
</comment>
<proteinExistence type="predicted"/>
<dbReference type="Proteomes" id="UP000251314">
    <property type="component" value="Unassembled WGS sequence"/>
</dbReference>
<dbReference type="EMBL" id="RCMG01000228">
    <property type="protein sequence ID" value="KAG2859093.1"/>
    <property type="molecule type" value="Genomic_DNA"/>
</dbReference>
<evidence type="ECO:0000313" key="4">
    <source>
        <dbReference type="EMBL" id="KAG3213466.1"/>
    </source>
</evidence>
<dbReference type="AlphaFoldDB" id="A0A329S6V2"/>
<keyword evidence="7" id="KW-1185">Reference proteome</keyword>
<dbReference type="Proteomes" id="UP000760860">
    <property type="component" value="Unassembled WGS sequence"/>
</dbReference>
<name>A0A329S6V2_9STRA</name>
<evidence type="ECO:0000313" key="7">
    <source>
        <dbReference type="Proteomes" id="UP000251314"/>
    </source>
</evidence>
<dbReference type="EMBL" id="RCMV01000729">
    <property type="protein sequence ID" value="KAG3213466.1"/>
    <property type="molecule type" value="Genomic_DNA"/>
</dbReference>
<dbReference type="Proteomes" id="UP000697107">
    <property type="component" value="Unassembled WGS sequence"/>
</dbReference>
<accession>A0A329S6V2</accession>
<dbReference type="OrthoDB" id="95564at2759"/>
<dbReference type="EMBL" id="MJFZ01000280">
    <property type="protein sequence ID" value="RAW32359.1"/>
    <property type="molecule type" value="Genomic_DNA"/>
</dbReference>
<gene>
    <name evidence="5" type="ORF">JG687_00005248</name>
    <name evidence="6" type="ORF">PC110_g11297</name>
    <name evidence="1" type="ORF">PC113_g9244</name>
    <name evidence="2" type="ORF">PC117_g9534</name>
    <name evidence="3" type="ORF">PC118_g15801</name>
    <name evidence="4" type="ORF">PC129_g15605</name>
</gene>